<keyword evidence="3" id="KW-1185">Reference proteome</keyword>
<dbReference type="Proteomes" id="UP001221757">
    <property type="component" value="Unassembled WGS sequence"/>
</dbReference>
<evidence type="ECO:0000313" key="2">
    <source>
        <dbReference type="EMBL" id="KAJ7622850.1"/>
    </source>
</evidence>
<dbReference type="EMBL" id="JARKIE010000644">
    <property type="protein sequence ID" value="KAJ7622850.1"/>
    <property type="molecule type" value="Genomic_DNA"/>
</dbReference>
<accession>A0AAD7FJN3</accession>
<gene>
    <name evidence="2" type="ORF">B0H17DRAFT_1151570</name>
</gene>
<organism evidence="2 3">
    <name type="scientific">Mycena rosella</name>
    <name type="common">Pink bonnet</name>
    <name type="synonym">Agaricus rosellus</name>
    <dbReference type="NCBI Taxonomy" id="1033263"/>
    <lineage>
        <taxon>Eukaryota</taxon>
        <taxon>Fungi</taxon>
        <taxon>Dikarya</taxon>
        <taxon>Basidiomycota</taxon>
        <taxon>Agaricomycotina</taxon>
        <taxon>Agaricomycetes</taxon>
        <taxon>Agaricomycetidae</taxon>
        <taxon>Agaricales</taxon>
        <taxon>Marasmiineae</taxon>
        <taxon>Mycenaceae</taxon>
        <taxon>Mycena</taxon>
    </lineage>
</organism>
<comment type="caution">
    <text evidence="2">The sequence shown here is derived from an EMBL/GenBank/DDBJ whole genome shotgun (WGS) entry which is preliminary data.</text>
</comment>
<name>A0AAD7FJN3_MYCRO</name>
<sequence>MAQNPHQSFLPRYSPEARDEERIGGPRGWNTVASELAGASDGFGSKNASRFALQRGKGARAARARRARSSSGGARAYTPVMGQEATSDMAADGRLYKTHSGFPPARSYILCEATEQLNSWLSGFESQLRQMSDVNYDFFVHALMMIYAEKVEKHVVEKDLALPDDFWAQALGN</sequence>
<feature type="region of interest" description="Disordered" evidence="1">
    <location>
        <begin position="1"/>
        <end position="29"/>
    </location>
</feature>
<proteinExistence type="predicted"/>
<feature type="compositionally biased region" description="Basic and acidic residues" evidence="1">
    <location>
        <begin position="15"/>
        <end position="24"/>
    </location>
</feature>
<dbReference type="AlphaFoldDB" id="A0AAD7FJN3"/>
<evidence type="ECO:0000256" key="1">
    <source>
        <dbReference type="SAM" id="MobiDB-lite"/>
    </source>
</evidence>
<evidence type="ECO:0000313" key="3">
    <source>
        <dbReference type="Proteomes" id="UP001221757"/>
    </source>
</evidence>
<protein>
    <submittedName>
        <fullName evidence="2">Uncharacterized protein</fullName>
    </submittedName>
</protein>
<reference evidence="2" key="1">
    <citation type="submission" date="2023-03" db="EMBL/GenBank/DDBJ databases">
        <title>Massive genome expansion in bonnet fungi (Mycena s.s.) driven by repeated elements and novel gene families across ecological guilds.</title>
        <authorList>
            <consortium name="Lawrence Berkeley National Laboratory"/>
            <person name="Harder C.B."/>
            <person name="Miyauchi S."/>
            <person name="Viragh M."/>
            <person name="Kuo A."/>
            <person name="Thoen E."/>
            <person name="Andreopoulos B."/>
            <person name="Lu D."/>
            <person name="Skrede I."/>
            <person name="Drula E."/>
            <person name="Henrissat B."/>
            <person name="Morin E."/>
            <person name="Kohler A."/>
            <person name="Barry K."/>
            <person name="LaButti K."/>
            <person name="Morin E."/>
            <person name="Salamov A."/>
            <person name="Lipzen A."/>
            <person name="Mereny Z."/>
            <person name="Hegedus B."/>
            <person name="Baldrian P."/>
            <person name="Stursova M."/>
            <person name="Weitz H."/>
            <person name="Taylor A."/>
            <person name="Grigoriev I.V."/>
            <person name="Nagy L.G."/>
            <person name="Martin F."/>
            <person name="Kauserud H."/>
        </authorList>
    </citation>
    <scope>NUCLEOTIDE SEQUENCE</scope>
    <source>
        <strain evidence="2">CBHHK067</strain>
    </source>
</reference>